<evidence type="ECO:0000313" key="2">
    <source>
        <dbReference type="Proteomes" id="UP000222916"/>
    </source>
</evidence>
<name>T0R0P1_AERSA</name>
<accession>T0R0P1</accession>
<proteinExistence type="predicted"/>
<sequence>MLIVEGETGRRGHRSDSILLDIHLLQGDDRLGAVLDAGLAKGGSDMDLDGGKGSVVLDIHLLQGDDRLGAVLDAGLAKGGSDMDLDGGKGVSRP</sequence>
<organism evidence="1 2">
    <name type="scientific">Aeromonas salmonicida subsp. pectinolytica 34mel</name>
    <dbReference type="NCBI Taxonomy" id="1324960"/>
    <lineage>
        <taxon>Bacteria</taxon>
        <taxon>Pseudomonadati</taxon>
        <taxon>Pseudomonadota</taxon>
        <taxon>Gammaproteobacteria</taxon>
        <taxon>Aeromonadales</taxon>
        <taxon>Aeromonadaceae</taxon>
        <taxon>Aeromonas</taxon>
    </lineage>
</organism>
<dbReference type="AlphaFoldDB" id="T0R0P1"/>
<dbReference type="Proteomes" id="UP000222916">
    <property type="component" value="Chromosome"/>
</dbReference>
<gene>
    <name evidence="1" type="ORF">Asalp_13660</name>
</gene>
<reference evidence="2" key="1">
    <citation type="journal article" date="2018" name="BMC Genomics">
        <title>The complete and fully assembled genome sequence of Aeromonas salmonicida subsp. pectinolytica and its comparative analysis with other Aeromonas species: investigation of the mobilome in environmental and pathogenic strains.</title>
        <authorList>
            <person name="Pfeiffer F."/>
            <person name="Zamora-Lagos M.A."/>
            <person name="Blettinger M."/>
            <person name="Yeroslaviz A."/>
            <person name="Dahl A."/>
            <person name="Gruber S."/>
            <person name="Habermann B.H."/>
        </authorList>
    </citation>
    <scope>NUCLEOTIDE SEQUENCE [LARGE SCALE GENOMIC DNA]</scope>
    <source>
        <strain evidence="2">34mel</strain>
    </source>
</reference>
<protein>
    <submittedName>
        <fullName evidence="1">Uncharacterized protein</fullName>
    </submittedName>
</protein>
<dbReference type="EMBL" id="CP022426">
    <property type="protein sequence ID" value="ATP08576.1"/>
    <property type="molecule type" value="Genomic_DNA"/>
</dbReference>
<evidence type="ECO:0000313" key="1">
    <source>
        <dbReference type="EMBL" id="ATP08576.1"/>
    </source>
</evidence>